<name>A0A0A9E6H0_ARUDO</name>
<evidence type="ECO:0000313" key="2">
    <source>
        <dbReference type="EMBL" id="JAD91567.1"/>
    </source>
</evidence>
<feature type="region of interest" description="Disordered" evidence="1">
    <location>
        <begin position="29"/>
        <end position="48"/>
    </location>
</feature>
<proteinExistence type="predicted"/>
<reference evidence="2" key="1">
    <citation type="submission" date="2014-09" db="EMBL/GenBank/DDBJ databases">
        <authorList>
            <person name="Magalhaes I.L.F."/>
            <person name="Oliveira U."/>
            <person name="Santos F.R."/>
            <person name="Vidigal T.H.D.A."/>
            <person name="Brescovit A.D."/>
            <person name="Santos A.J."/>
        </authorList>
    </citation>
    <scope>NUCLEOTIDE SEQUENCE</scope>
    <source>
        <tissue evidence="2">Shoot tissue taken approximately 20 cm above the soil surface</tissue>
    </source>
</reference>
<sequence>MRCSCVSPPGRPVSFLAMGMMAASCSSTQSSMKTTSTDTSDATGTLNPPLPSRVSMAIPCWMKVVVICPSDAACSTHVTQMGSIRTKILTPSTSLTVHRRHASFSSSCFLLPLPSSTTTAALSRHRSPLVSASRCFGCPCLLASSSCNSCSTASP</sequence>
<protein>
    <submittedName>
        <fullName evidence="2">Uncharacterized protein</fullName>
    </submittedName>
</protein>
<dbReference type="AlphaFoldDB" id="A0A0A9E6H0"/>
<feature type="compositionally biased region" description="Low complexity" evidence="1">
    <location>
        <begin position="29"/>
        <end position="45"/>
    </location>
</feature>
<accession>A0A0A9E6H0</accession>
<organism evidence="2">
    <name type="scientific">Arundo donax</name>
    <name type="common">Giant reed</name>
    <name type="synonym">Donax arundinaceus</name>
    <dbReference type="NCBI Taxonomy" id="35708"/>
    <lineage>
        <taxon>Eukaryota</taxon>
        <taxon>Viridiplantae</taxon>
        <taxon>Streptophyta</taxon>
        <taxon>Embryophyta</taxon>
        <taxon>Tracheophyta</taxon>
        <taxon>Spermatophyta</taxon>
        <taxon>Magnoliopsida</taxon>
        <taxon>Liliopsida</taxon>
        <taxon>Poales</taxon>
        <taxon>Poaceae</taxon>
        <taxon>PACMAD clade</taxon>
        <taxon>Arundinoideae</taxon>
        <taxon>Arundineae</taxon>
        <taxon>Arundo</taxon>
    </lineage>
</organism>
<dbReference type="PROSITE" id="PS51257">
    <property type="entry name" value="PROKAR_LIPOPROTEIN"/>
    <property type="match status" value="1"/>
</dbReference>
<evidence type="ECO:0000256" key="1">
    <source>
        <dbReference type="SAM" id="MobiDB-lite"/>
    </source>
</evidence>
<reference evidence="2" key="2">
    <citation type="journal article" date="2015" name="Data Brief">
        <title>Shoot transcriptome of the giant reed, Arundo donax.</title>
        <authorList>
            <person name="Barrero R.A."/>
            <person name="Guerrero F.D."/>
            <person name="Moolhuijzen P."/>
            <person name="Goolsby J.A."/>
            <person name="Tidwell J."/>
            <person name="Bellgard S.E."/>
            <person name="Bellgard M.I."/>
        </authorList>
    </citation>
    <scope>NUCLEOTIDE SEQUENCE</scope>
    <source>
        <tissue evidence="2">Shoot tissue taken approximately 20 cm above the soil surface</tissue>
    </source>
</reference>
<dbReference type="EMBL" id="GBRH01206328">
    <property type="protein sequence ID" value="JAD91567.1"/>
    <property type="molecule type" value="Transcribed_RNA"/>
</dbReference>